<comment type="similarity">
    <text evidence="2">Belongs to the glycosyltransferase 2 family.</text>
</comment>
<dbReference type="Pfam" id="PF00535">
    <property type="entry name" value="Glycos_transf_2"/>
    <property type="match status" value="1"/>
</dbReference>
<dbReference type="InterPro" id="IPR001173">
    <property type="entry name" value="Glyco_trans_2-like"/>
</dbReference>
<evidence type="ECO:0000256" key="4">
    <source>
        <dbReference type="ARBA" id="ARBA00022679"/>
    </source>
</evidence>
<dbReference type="Gene3D" id="3.90.550.10">
    <property type="entry name" value="Spore Coat Polysaccharide Biosynthesis Protein SpsA, Chain A"/>
    <property type="match status" value="1"/>
</dbReference>
<proteinExistence type="inferred from homology"/>
<dbReference type="SUPFAM" id="SSF53448">
    <property type="entry name" value="Nucleotide-diphospho-sugar transferases"/>
    <property type="match status" value="1"/>
</dbReference>
<dbReference type="KEGG" id="lsj:LSJ_1613c"/>
<dbReference type="InterPro" id="IPR029044">
    <property type="entry name" value="Nucleotide-diphossugar_trans"/>
</dbReference>
<evidence type="ECO:0000313" key="7">
    <source>
        <dbReference type="Proteomes" id="UP000029488"/>
    </source>
</evidence>
<dbReference type="AlphaFoldDB" id="A0A089QDT0"/>
<dbReference type="PANTHER" id="PTHR43179">
    <property type="entry name" value="RHAMNOSYLTRANSFERASE WBBL"/>
    <property type="match status" value="1"/>
</dbReference>
<accession>A0A089QDT0</accession>
<dbReference type="EMBL" id="CP007646">
    <property type="protein sequence ID" value="AIR11259.1"/>
    <property type="molecule type" value="Genomic_DNA"/>
</dbReference>
<evidence type="ECO:0000256" key="3">
    <source>
        <dbReference type="ARBA" id="ARBA00022676"/>
    </source>
</evidence>
<keyword evidence="3" id="KW-0328">Glycosyltransferase</keyword>
<dbReference type="PANTHER" id="PTHR43179:SF12">
    <property type="entry name" value="GALACTOFURANOSYLTRANSFERASE GLFT2"/>
    <property type="match status" value="1"/>
</dbReference>
<feature type="domain" description="Glycosyltransferase 2-like" evidence="5">
    <location>
        <begin position="6"/>
        <end position="161"/>
    </location>
</feature>
<dbReference type="Proteomes" id="UP000029488">
    <property type="component" value="Chromosome"/>
</dbReference>
<evidence type="ECO:0000313" key="6">
    <source>
        <dbReference type="EMBL" id="AIR11259.1"/>
    </source>
</evidence>
<dbReference type="GO" id="GO:0016757">
    <property type="term" value="F:glycosyltransferase activity"/>
    <property type="evidence" value="ECO:0007669"/>
    <property type="project" value="UniProtKB-KW"/>
</dbReference>
<name>A0A089QDT0_9LACO</name>
<comment type="pathway">
    <text evidence="1">Cell wall biogenesis; cell wall polysaccharide biosynthesis.</text>
</comment>
<organism evidence="6 7">
    <name type="scientific">Ligilactobacillus salivarius</name>
    <dbReference type="NCBI Taxonomy" id="1624"/>
    <lineage>
        <taxon>Bacteria</taxon>
        <taxon>Bacillati</taxon>
        <taxon>Bacillota</taxon>
        <taxon>Bacilli</taxon>
        <taxon>Lactobacillales</taxon>
        <taxon>Lactobacillaceae</taxon>
        <taxon>Ligilactobacillus</taxon>
    </lineage>
</organism>
<sequence>MDRVLVVMVTYNRKKLLERSLKAIFSQTTHISGVFILDNASNDGTEEVLRKFGFLSTVRNINNEVLVENSKNNVNLYYYRNSINAGGAGGFSKAVKLSRELDYDYLWIMDDDVKPKEKCLENLLTVIHKYNVGAVVPNRNCKNFKDCPTVELDLRAVSKYFMEKRKKRVKPPFSEETYSIKTFAFEGPLIDVEIVKKAGIPKAEYFLLYDDTDYAQRILRYTDILFVTTAYLERQLPVPRIKKNEKISYTWKDYYSIRNNMIFDREYGRTFGAKYISPRLMFIHLLINSLRGKNRKNNLRIVLRAYRDAMGKKMGKRFNPNY</sequence>
<evidence type="ECO:0000259" key="5">
    <source>
        <dbReference type="Pfam" id="PF00535"/>
    </source>
</evidence>
<dbReference type="RefSeq" id="WP_044005454.1">
    <property type="nucleotide sequence ID" value="NZ_CP007646.1"/>
</dbReference>
<gene>
    <name evidence="6" type="ORF">LSJ_1613c</name>
</gene>
<evidence type="ECO:0000256" key="1">
    <source>
        <dbReference type="ARBA" id="ARBA00004776"/>
    </source>
</evidence>
<reference evidence="6 7" key="1">
    <citation type="journal article" date="2014" name="BMC Genomics">
        <title>Unusual genome complexity in Lactobacillus salivarius JCM1046.</title>
        <authorList>
            <person name="Raftis E.J."/>
            <person name="Forde B.M."/>
            <person name="Claesson M.J."/>
            <person name="O'Toole P.W."/>
        </authorList>
    </citation>
    <scope>NUCLEOTIDE SEQUENCE [LARGE SCALE GENOMIC DNA]</scope>
    <source>
        <strain evidence="6 7">JCM1046</strain>
    </source>
</reference>
<evidence type="ECO:0000256" key="2">
    <source>
        <dbReference type="ARBA" id="ARBA00006739"/>
    </source>
</evidence>
<keyword evidence="4 6" id="KW-0808">Transferase</keyword>
<protein>
    <submittedName>
        <fullName evidence="6">dTDP-rhamnosyl transferase rfbF</fullName>
    </submittedName>
</protein>